<dbReference type="InterPro" id="IPR028098">
    <property type="entry name" value="Glyco_trans_4-like_N"/>
</dbReference>
<dbReference type="KEGG" id="pzu:PHZ_c2675"/>
<keyword evidence="3" id="KW-1185">Reference proteome</keyword>
<keyword evidence="2" id="KW-0808">Transferase</keyword>
<organism evidence="2 3">
    <name type="scientific">Phenylobacterium zucineum (strain HLK1)</name>
    <dbReference type="NCBI Taxonomy" id="450851"/>
    <lineage>
        <taxon>Bacteria</taxon>
        <taxon>Pseudomonadati</taxon>
        <taxon>Pseudomonadota</taxon>
        <taxon>Alphaproteobacteria</taxon>
        <taxon>Caulobacterales</taxon>
        <taxon>Caulobacteraceae</taxon>
        <taxon>Phenylobacterium</taxon>
    </lineage>
</organism>
<dbReference type="RefSeq" id="WP_012523222.1">
    <property type="nucleotide sequence ID" value="NC_011144.1"/>
</dbReference>
<evidence type="ECO:0000313" key="3">
    <source>
        <dbReference type="Proteomes" id="UP000001868"/>
    </source>
</evidence>
<evidence type="ECO:0000313" key="2">
    <source>
        <dbReference type="EMBL" id="ACG79084.1"/>
    </source>
</evidence>
<dbReference type="AlphaFoldDB" id="B4RHP3"/>
<feature type="domain" description="Glycosyltransferase subfamily 4-like N-terminal" evidence="1">
    <location>
        <begin position="44"/>
        <end position="207"/>
    </location>
</feature>
<accession>B4RHP3</accession>
<proteinExistence type="predicted"/>
<dbReference type="Pfam" id="PF13692">
    <property type="entry name" value="Glyco_trans_1_4"/>
    <property type="match status" value="1"/>
</dbReference>
<name>B4RHP3_PHEZH</name>
<dbReference type="InterPro" id="IPR050194">
    <property type="entry name" value="Glycosyltransferase_grp1"/>
</dbReference>
<dbReference type="eggNOG" id="COG0438">
    <property type="taxonomic scope" value="Bacteria"/>
</dbReference>
<evidence type="ECO:0000259" key="1">
    <source>
        <dbReference type="Pfam" id="PF13439"/>
    </source>
</evidence>
<reference evidence="2 3" key="1">
    <citation type="journal article" date="2008" name="BMC Genomics">
        <title>Complete genome of Phenylobacterium zucineum - a novel facultative intracellular bacterium isolated from human erythroleukemia cell line K562.</title>
        <authorList>
            <person name="Luo Y."/>
            <person name="Xu X."/>
            <person name="Ding Z."/>
            <person name="Liu Z."/>
            <person name="Zhang B."/>
            <person name="Yan Z."/>
            <person name="Sun J."/>
            <person name="Hu S."/>
            <person name="Hu X."/>
        </authorList>
    </citation>
    <scope>NUCLEOTIDE SEQUENCE [LARGE SCALE GENOMIC DNA]</scope>
    <source>
        <strain evidence="2 3">HLK1</strain>
    </source>
</reference>
<dbReference type="Pfam" id="PF13439">
    <property type="entry name" value="Glyco_transf_4"/>
    <property type="match status" value="1"/>
</dbReference>
<dbReference type="GO" id="GO:0016757">
    <property type="term" value="F:glycosyltransferase activity"/>
    <property type="evidence" value="ECO:0007669"/>
    <property type="project" value="UniProtKB-ARBA"/>
</dbReference>
<dbReference type="STRING" id="450851.PHZ_c2675"/>
<gene>
    <name evidence="2" type="ordered locus">PHZ_c2675</name>
</gene>
<protein>
    <submittedName>
        <fullName evidence="2">Glycosyl transferase, group 1 family protein</fullName>
    </submittedName>
</protein>
<dbReference type="EMBL" id="CP000747">
    <property type="protein sequence ID" value="ACG79084.1"/>
    <property type="molecule type" value="Genomic_DNA"/>
</dbReference>
<dbReference type="HOGENOM" id="CLU_009583_2_0_5"/>
<sequence>MSEATELRLAEKIRPAVAAQAPRADGSGGFHLVDTTMMYAPKSGGVKRYLLAKRAWLERRRPDVRHTLVVPGARTAADASGLVTIAAARLPFGNGYRMPASLAKWETVLTLLRPDIIEAGDVFVPGHAALEAGEALGVPVVGFCHTDAAALAALHFGEWAEAPTFNFWAQAFQRFDHVVAPSRHMAARLAEAGVQRVTIQQLGVDTDLFHPSRGDRARLLKRLGLPWETRLLVFAGRPAREKNIESMVEAVERLGDPYRLLLVGAGDDVPYSRHVICLDYERDPVKLAGIIASCDACLHANENEIFGLVVLEAMAAGLPVVGSRRGGVGELIDEAVGQPADSVEPRGLAAAIEALFARDLAEISRAARHRAETRHGWDATFENLTRLYAELIAGRAAAPPPLALTA</sequence>
<dbReference type="Gene3D" id="3.40.50.2000">
    <property type="entry name" value="Glycogen Phosphorylase B"/>
    <property type="match status" value="2"/>
</dbReference>
<dbReference type="SUPFAM" id="SSF53756">
    <property type="entry name" value="UDP-Glycosyltransferase/glycogen phosphorylase"/>
    <property type="match status" value="1"/>
</dbReference>
<dbReference type="PANTHER" id="PTHR45947">
    <property type="entry name" value="SULFOQUINOVOSYL TRANSFERASE SQD2"/>
    <property type="match status" value="1"/>
</dbReference>
<dbReference type="Proteomes" id="UP000001868">
    <property type="component" value="Chromosome"/>
</dbReference>
<dbReference type="PANTHER" id="PTHR45947:SF3">
    <property type="entry name" value="SULFOQUINOVOSYL TRANSFERASE SQD2"/>
    <property type="match status" value="1"/>
</dbReference>
<dbReference type="CAZy" id="GT4">
    <property type="family name" value="Glycosyltransferase Family 4"/>
</dbReference>